<feature type="compositionally biased region" description="Polar residues" evidence="1">
    <location>
        <begin position="16"/>
        <end position="26"/>
    </location>
</feature>
<reference evidence="2 5" key="3">
    <citation type="journal article" date="2017" name="Nat. Microbiol.">
        <title>Natural product diversity associated with the nematode symbionts Photorhabdus and Xenorhabdus.</title>
        <authorList>
            <person name="Tobias N.J."/>
            <person name="Wolff H."/>
            <person name="Djahanschiri B."/>
            <person name="Grundmann F."/>
            <person name="Kronenwerth M."/>
            <person name="Shi Y.M."/>
            <person name="Simonyi S."/>
            <person name="Grun P."/>
            <person name="Shapiro-Ilan D."/>
            <person name="Pidot S.J."/>
            <person name="Stinear T.P."/>
            <person name="Ebersberger I."/>
            <person name="Bode H.B."/>
        </authorList>
    </citation>
    <scope>NUCLEOTIDE SEQUENCE [LARGE SCALE GENOMIC DNA]</scope>
    <source>
        <strain evidence="2 5">DSM 16336</strain>
    </source>
</reference>
<dbReference type="AlphaFoldDB" id="A0A1N6N116"/>
<evidence type="ECO:0000313" key="2">
    <source>
        <dbReference type="EMBL" id="PHM31316.1"/>
    </source>
</evidence>
<dbReference type="RefSeq" id="WP_169923588.1">
    <property type="nucleotide sequence ID" value="NZ_CAWNQC010000236.1"/>
</dbReference>
<accession>A0A1N6N116</accession>
<dbReference type="EMBL" id="NIBU01000039">
    <property type="protein sequence ID" value="PHM31316.1"/>
    <property type="molecule type" value="Genomic_DNA"/>
</dbReference>
<evidence type="ECO:0000313" key="3">
    <source>
        <dbReference type="EMBL" id="SIP74767.1"/>
    </source>
</evidence>
<keyword evidence="5" id="KW-1185">Reference proteome</keyword>
<protein>
    <submittedName>
        <fullName evidence="3">Uncharacterized protein</fullName>
    </submittedName>
</protein>
<organism evidence="3 4">
    <name type="scientific">Xenorhabdus innexi</name>
    <dbReference type="NCBI Taxonomy" id="290109"/>
    <lineage>
        <taxon>Bacteria</taxon>
        <taxon>Pseudomonadati</taxon>
        <taxon>Pseudomonadota</taxon>
        <taxon>Gammaproteobacteria</taxon>
        <taxon>Enterobacterales</taxon>
        <taxon>Morganellaceae</taxon>
        <taxon>Xenorhabdus</taxon>
    </lineage>
</organism>
<evidence type="ECO:0000313" key="4">
    <source>
        <dbReference type="Proteomes" id="UP000196435"/>
    </source>
</evidence>
<feature type="region of interest" description="Disordered" evidence="1">
    <location>
        <begin position="1"/>
        <end position="55"/>
    </location>
</feature>
<dbReference type="Proteomes" id="UP000224871">
    <property type="component" value="Unassembled WGS sequence"/>
</dbReference>
<name>A0A1N6N116_9GAMM</name>
<dbReference type="Proteomes" id="UP000196435">
    <property type="component" value="Unassembled WGS sequence"/>
</dbReference>
<evidence type="ECO:0000313" key="5">
    <source>
        <dbReference type="Proteomes" id="UP000224871"/>
    </source>
</evidence>
<gene>
    <name evidence="2" type="ORF">Xinn_02862</name>
    <name evidence="3" type="ORF">XIS1_840036</name>
</gene>
<dbReference type="EMBL" id="FTLG01000230">
    <property type="protein sequence ID" value="SIP74767.1"/>
    <property type="molecule type" value="Genomic_DNA"/>
</dbReference>
<reference evidence="3" key="2">
    <citation type="submission" date="2016-12" db="EMBL/GenBank/DDBJ databases">
        <authorList>
            <person name="Song W.-J."/>
            <person name="Kurnit D.M."/>
        </authorList>
    </citation>
    <scope>NUCLEOTIDE SEQUENCE [LARGE SCALE GENOMIC DNA]</scope>
    <source>
        <strain evidence="3">HGB1681</strain>
    </source>
</reference>
<reference evidence="4" key="1">
    <citation type="submission" date="2016-12" db="EMBL/GenBank/DDBJ databases">
        <authorList>
            <person name="Gaudriault S."/>
        </authorList>
    </citation>
    <scope>NUCLEOTIDE SEQUENCE [LARGE SCALE GENOMIC DNA]</scope>
    <source>
        <strain evidence="4">HGB1681 (deposited as PTA-6826 in the American Type Culture Collection)</strain>
    </source>
</reference>
<feature type="compositionally biased region" description="Basic and acidic residues" evidence="1">
    <location>
        <begin position="32"/>
        <end position="41"/>
    </location>
</feature>
<sequence>MLTKNKNTEGRKKLNSETLASRTVQPLATDITGERLPESKYRTGMQKNKPGVTLC</sequence>
<feature type="compositionally biased region" description="Basic and acidic residues" evidence="1">
    <location>
        <begin position="1"/>
        <end position="15"/>
    </location>
</feature>
<evidence type="ECO:0000256" key="1">
    <source>
        <dbReference type="SAM" id="MobiDB-lite"/>
    </source>
</evidence>
<proteinExistence type="predicted"/>